<reference evidence="2" key="1">
    <citation type="journal article" date="2011" name="Science">
        <title>The plant cell wall-decomposing machinery underlies the functional diversity of forest fungi.</title>
        <authorList>
            <person name="Eastwood D.C."/>
            <person name="Floudas D."/>
            <person name="Binder M."/>
            <person name="Majcherczyk A."/>
            <person name="Schneider P."/>
            <person name="Aerts A."/>
            <person name="Asiegbu F.O."/>
            <person name="Baker S.E."/>
            <person name="Barry K."/>
            <person name="Bendiksby M."/>
            <person name="Blumentritt M."/>
            <person name="Coutinho P.M."/>
            <person name="Cullen D."/>
            <person name="de Vries R.P."/>
            <person name="Gathman A."/>
            <person name="Goodell B."/>
            <person name="Henrissat B."/>
            <person name="Ihrmark K."/>
            <person name="Kauserud H."/>
            <person name="Kohler A."/>
            <person name="LaButti K."/>
            <person name="Lapidus A."/>
            <person name="Lavin J.L."/>
            <person name="Lee Y.-H."/>
            <person name="Lindquist E."/>
            <person name="Lilly W."/>
            <person name="Lucas S."/>
            <person name="Morin E."/>
            <person name="Murat C."/>
            <person name="Oguiza J.A."/>
            <person name="Park J."/>
            <person name="Pisabarro A.G."/>
            <person name="Riley R."/>
            <person name="Rosling A."/>
            <person name="Salamov A."/>
            <person name="Schmidt O."/>
            <person name="Schmutz J."/>
            <person name="Skrede I."/>
            <person name="Stenlid J."/>
            <person name="Wiebenga A."/>
            <person name="Xie X."/>
            <person name="Kuees U."/>
            <person name="Hibbett D.S."/>
            <person name="Hoffmeister D."/>
            <person name="Hoegberg N."/>
            <person name="Martin F."/>
            <person name="Grigoriev I.V."/>
            <person name="Watkinson S.C."/>
        </authorList>
    </citation>
    <scope>NUCLEOTIDE SEQUENCE [LARGE SCALE GENOMIC DNA]</scope>
    <source>
        <strain evidence="2">strain S7.3</strain>
    </source>
</reference>
<dbReference type="HOGENOM" id="CLU_101882_0_0_1"/>
<dbReference type="InParanoid" id="F8PM33"/>
<evidence type="ECO:0000313" key="1">
    <source>
        <dbReference type="EMBL" id="EGO02665.1"/>
    </source>
</evidence>
<organism evidence="2">
    <name type="scientific">Serpula lacrymans var. lacrymans (strain S7.3)</name>
    <name type="common">Dry rot fungus</name>
    <dbReference type="NCBI Taxonomy" id="936435"/>
    <lineage>
        <taxon>Eukaryota</taxon>
        <taxon>Fungi</taxon>
        <taxon>Dikarya</taxon>
        <taxon>Basidiomycota</taxon>
        <taxon>Agaricomycotina</taxon>
        <taxon>Agaricomycetes</taxon>
        <taxon>Agaricomycetidae</taxon>
        <taxon>Boletales</taxon>
        <taxon>Coniophorineae</taxon>
        <taxon>Serpulaceae</taxon>
        <taxon>Serpula</taxon>
    </lineage>
</organism>
<evidence type="ECO:0000313" key="2">
    <source>
        <dbReference type="Proteomes" id="UP000008063"/>
    </source>
</evidence>
<accession>F8PM33</accession>
<dbReference type="AlphaFoldDB" id="F8PM33"/>
<dbReference type="EMBL" id="GL945476">
    <property type="protein sequence ID" value="EGO02665.1"/>
    <property type="molecule type" value="Genomic_DNA"/>
</dbReference>
<protein>
    <submittedName>
        <fullName evidence="1">Uncharacterized protein</fullName>
    </submittedName>
</protein>
<keyword evidence="2" id="KW-1185">Reference proteome</keyword>
<dbReference type="Proteomes" id="UP000008063">
    <property type="component" value="Unassembled WGS sequence"/>
</dbReference>
<sequence>MHKLKYSIHIWKSSGVQVLYNRDVYLMMPGIKSEKIWGNMYGLYSHSGNKEPGNKVVGHRKYVGLNQVLNTVKKKELKKRMWDLYRLLKVPRAAEMKGRKVVKNFQMQASRDLGMLSFVLSADRDTNGAICMSFHEQNDKATFELFSKVQPNWQNIKIWEAWGKYA</sequence>
<name>F8PM33_SERL3</name>
<proteinExistence type="predicted"/>
<gene>
    <name evidence="1" type="ORF">SERLA73DRAFT_150325</name>
</gene>